<dbReference type="PROSITE" id="PS50089">
    <property type="entry name" value="ZF_RING_2"/>
    <property type="match status" value="1"/>
</dbReference>
<feature type="region of interest" description="Disordered" evidence="9">
    <location>
        <begin position="165"/>
        <end position="195"/>
    </location>
</feature>
<feature type="compositionally biased region" description="Basic and acidic residues" evidence="9">
    <location>
        <begin position="252"/>
        <end position="268"/>
    </location>
</feature>
<feature type="region of interest" description="Disordered" evidence="9">
    <location>
        <begin position="215"/>
        <end position="239"/>
    </location>
</feature>
<dbReference type="Pfam" id="PF13639">
    <property type="entry name" value="zf-RING_2"/>
    <property type="match status" value="1"/>
</dbReference>
<evidence type="ECO:0000313" key="11">
    <source>
        <dbReference type="EMBL" id="CAK9266096.1"/>
    </source>
</evidence>
<name>A0ABP0WJR9_9BRYO</name>
<keyword evidence="5 8" id="KW-0863">Zinc-finger</keyword>
<evidence type="ECO:0000256" key="6">
    <source>
        <dbReference type="ARBA" id="ARBA00022786"/>
    </source>
</evidence>
<dbReference type="Proteomes" id="UP001497444">
    <property type="component" value="Chromosome 18"/>
</dbReference>
<dbReference type="SUPFAM" id="SSF57850">
    <property type="entry name" value="RING/U-box"/>
    <property type="match status" value="1"/>
</dbReference>
<accession>A0ABP0WJR9</accession>
<evidence type="ECO:0000256" key="5">
    <source>
        <dbReference type="ARBA" id="ARBA00022771"/>
    </source>
</evidence>
<gene>
    <name evidence="11" type="ORF">CSSPJE1EN1_LOCUS11574</name>
</gene>
<evidence type="ECO:0000256" key="4">
    <source>
        <dbReference type="ARBA" id="ARBA00022723"/>
    </source>
</evidence>
<comment type="catalytic activity">
    <reaction evidence="1">
        <text>S-ubiquitinyl-[E2 ubiquitin-conjugating enzyme]-L-cysteine + [acceptor protein]-L-lysine = [E2 ubiquitin-conjugating enzyme]-L-cysteine + N(6)-ubiquitinyl-[acceptor protein]-L-lysine.</text>
        <dbReference type="EC" id="2.3.2.27"/>
    </reaction>
</comment>
<proteinExistence type="predicted"/>
<evidence type="ECO:0000313" key="12">
    <source>
        <dbReference type="Proteomes" id="UP001497444"/>
    </source>
</evidence>
<feature type="region of interest" description="Disordered" evidence="9">
    <location>
        <begin position="299"/>
        <end position="379"/>
    </location>
</feature>
<evidence type="ECO:0000256" key="7">
    <source>
        <dbReference type="ARBA" id="ARBA00022833"/>
    </source>
</evidence>
<keyword evidence="7" id="KW-0862">Zinc</keyword>
<dbReference type="EMBL" id="OZ020113">
    <property type="protein sequence ID" value="CAK9266096.1"/>
    <property type="molecule type" value="Genomic_DNA"/>
</dbReference>
<evidence type="ECO:0000256" key="2">
    <source>
        <dbReference type="ARBA" id="ARBA00012483"/>
    </source>
</evidence>
<keyword evidence="12" id="KW-1185">Reference proteome</keyword>
<evidence type="ECO:0000259" key="10">
    <source>
        <dbReference type="PROSITE" id="PS50089"/>
    </source>
</evidence>
<evidence type="ECO:0000256" key="3">
    <source>
        <dbReference type="ARBA" id="ARBA00022679"/>
    </source>
</evidence>
<reference evidence="11" key="1">
    <citation type="submission" date="2024-02" db="EMBL/GenBank/DDBJ databases">
        <authorList>
            <consortium name="ELIXIR-Norway"/>
            <consortium name="Elixir Norway"/>
        </authorList>
    </citation>
    <scope>NUCLEOTIDE SEQUENCE</scope>
</reference>
<organism evidence="11 12">
    <name type="scientific">Sphagnum jensenii</name>
    <dbReference type="NCBI Taxonomy" id="128206"/>
    <lineage>
        <taxon>Eukaryota</taxon>
        <taxon>Viridiplantae</taxon>
        <taxon>Streptophyta</taxon>
        <taxon>Embryophyta</taxon>
        <taxon>Bryophyta</taxon>
        <taxon>Sphagnophytina</taxon>
        <taxon>Sphagnopsida</taxon>
        <taxon>Sphagnales</taxon>
        <taxon>Sphagnaceae</taxon>
        <taxon>Sphagnum</taxon>
    </lineage>
</organism>
<keyword evidence="6" id="KW-0833">Ubl conjugation pathway</keyword>
<evidence type="ECO:0000256" key="9">
    <source>
        <dbReference type="SAM" id="MobiDB-lite"/>
    </source>
</evidence>
<evidence type="ECO:0000256" key="1">
    <source>
        <dbReference type="ARBA" id="ARBA00000900"/>
    </source>
</evidence>
<dbReference type="PANTHER" id="PTHR46463">
    <property type="entry name" value="ZINC FINGER, RING/FYVE/PHD-TYPE"/>
    <property type="match status" value="1"/>
</dbReference>
<dbReference type="InterPro" id="IPR001841">
    <property type="entry name" value="Znf_RING"/>
</dbReference>
<sequence length="379" mass="40853">MVSFNYSFFHLLVGNAIGSPSFVEGGVQDACDDACSICLESFCDDDPATVTNCKHEYHLQCILEWSQRSKECPMCWQPLSLKDPDNQDLLAAVANERALRRNKVHMTSVHQRSPVEEYEFHRFASYGDEECIMQHLAAAMGRTHHFSRRDPILFQPATQFPGHPQLMFVSSSSGSGGSTPVNSPPVVSSPPSCEAPSPSFSFTTAPVVAADTSALSSSPSRSAYEMQHATSSSELRSFSESVKSRLAAASSRYKESLSKSTKSFRERLRMRNGTMADIGARAREVSAGMVRVLERMSLEPLEKQQGAPPSSDVPLVPAHSSEPASPCSTSDSTVYAGSVNASSSRVAPQPVNDKSHEDGLGKGCGGTGENGQEEALPPL</sequence>
<dbReference type="SMART" id="SM00184">
    <property type="entry name" value="RING"/>
    <property type="match status" value="1"/>
</dbReference>
<keyword evidence="3" id="KW-0808">Transferase</keyword>
<dbReference type="PANTHER" id="PTHR46463:SF78">
    <property type="entry name" value="RING-TYPE DOMAIN-CONTAINING PROTEIN"/>
    <property type="match status" value="1"/>
</dbReference>
<feature type="region of interest" description="Disordered" evidence="9">
    <location>
        <begin position="249"/>
        <end position="268"/>
    </location>
</feature>
<keyword evidence="4" id="KW-0479">Metal-binding</keyword>
<feature type="domain" description="RING-type" evidence="10">
    <location>
        <begin position="35"/>
        <end position="75"/>
    </location>
</feature>
<dbReference type="Gene3D" id="3.30.40.10">
    <property type="entry name" value="Zinc/RING finger domain, C3HC4 (zinc finger)"/>
    <property type="match status" value="1"/>
</dbReference>
<feature type="compositionally biased region" description="Polar residues" evidence="9">
    <location>
        <begin position="322"/>
        <end position="346"/>
    </location>
</feature>
<dbReference type="EC" id="2.3.2.27" evidence="2"/>
<evidence type="ECO:0000256" key="8">
    <source>
        <dbReference type="PROSITE-ProRule" id="PRU00175"/>
    </source>
</evidence>
<protein>
    <recommendedName>
        <fullName evidence="2">RING-type E3 ubiquitin transferase</fullName>
        <ecNumber evidence="2">2.3.2.27</ecNumber>
    </recommendedName>
</protein>
<feature type="compositionally biased region" description="Low complexity" evidence="9">
    <location>
        <begin position="169"/>
        <end position="195"/>
    </location>
</feature>
<dbReference type="InterPro" id="IPR013083">
    <property type="entry name" value="Znf_RING/FYVE/PHD"/>
</dbReference>